<gene>
    <name evidence="2" type="ORF">ALQ39_00060</name>
</gene>
<evidence type="ECO:0000259" key="1">
    <source>
        <dbReference type="Pfam" id="PF08450"/>
    </source>
</evidence>
<dbReference type="Proteomes" id="UP000275613">
    <property type="component" value="Unassembled WGS sequence"/>
</dbReference>
<dbReference type="InterPro" id="IPR011042">
    <property type="entry name" value="6-blade_b-propeller_TolB-like"/>
</dbReference>
<evidence type="ECO:0000313" key="2">
    <source>
        <dbReference type="EMBL" id="RMO49238.1"/>
    </source>
</evidence>
<reference evidence="2 3" key="1">
    <citation type="submission" date="2018-08" db="EMBL/GenBank/DDBJ databases">
        <title>Recombination of ecologically and evolutionarily significant loci maintains genetic cohesion in the Pseudomonas syringae species complex.</title>
        <authorList>
            <person name="Dillon M."/>
            <person name="Thakur S."/>
            <person name="Almeida R.N.D."/>
            <person name="Weir B.S."/>
            <person name="Guttman D.S."/>
        </authorList>
    </citation>
    <scope>NUCLEOTIDE SEQUENCE [LARGE SCALE GENOMIC DNA]</scope>
    <source>
        <strain evidence="2 3">ICMP 4316</strain>
    </source>
</reference>
<protein>
    <submittedName>
        <fullName evidence="2">Gluconolactonase</fullName>
    </submittedName>
</protein>
<sequence>MEIRPVMDAELIVDAQNATGESPVWSARDQALYWVDIPKGTLQRWSFADGSIRTWKAPQMLACIAAAAAGLRGWKTAFIICSPAKTAA</sequence>
<evidence type="ECO:0000313" key="3">
    <source>
        <dbReference type="Proteomes" id="UP000275613"/>
    </source>
</evidence>
<comment type="caution">
    <text evidence="2">The sequence shown here is derived from an EMBL/GenBank/DDBJ whole genome shotgun (WGS) entry which is preliminary data.</text>
</comment>
<organism evidence="2 3">
    <name type="scientific">Pseudomonas amygdali pv. eriobotryae</name>
    <dbReference type="NCBI Taxonomy" id="129137"/>
    <lineage>
        <taxon>Bacteria</taxon>
        <taxon>Pseudomonadati</taxon>
        <taxon>Pseudomonadota</taxon>
        <taxon>Gammaproteobacteria</taxon>
        <taxon>Pseudomonadales</taxon>
        <taxon>Pseudomonadaceae</taxon>
        <taxon>Pseudomonas</taxon>
        <taxon>Pseudomonas amygdali</taxon>
    </lineage>
</organism>
<dbReference type="SUPFAM" id="SSF63829">
    <property type="entry name" value="Calcium-dependent phosphotriesterase"/>
    <property type="match status" value="1"/>
</dbReference>
<dbReference type="Gene3D" id="2.120.10.30">
    <property type="entry name" value="TolB, C-terminal domain"/>
    <property type="match status" value="1"/>
</dbReference>
<accession>A0A3M3VUK8</accession>
<feature type="domain" description="SMP-30/Gluconolactonase/LRE-like region" evidence="1">
    <location>
        <begin position="20"/>
        <end position="69"/>
    </location>
</feature>
<dbReference type="Pfam" id="PF08450">
    <property type="entry name" value="SGL"/>
    <property type="match status" value="1"/>
</dbReference>
<proteinExistence type="predicted"/>
<dbReference type="EMBL" id="RBPV01000503">
    <property type="protein sequence ID" value="RMO49238.1"/>
    <property type="molecule type" value="Genomic_DNA"/>
</dbReference>
<name>A0A3M3VUK8_PSEA0</name>
<dbReference type="InterPro" id="IPR013658">
    <property type="entry name" value="SGL"/>
</dbReference>
<dbReference type="AlphaFoldDB" id="A0A3M3VUK8"/>